<dbReference type="InterPro" id="IPR039421">
    <property type="entry name" value="Type_1_exporter"/>
</dbReference>
<dbReference type="InterPro" id="IPR036640">
    <property type="entry name" value="ABC1_TM_sf"/>
</dbReference>
<dbReference type="PROSITE" id="PS50929">
    <property type="entry name" value="ABC_TM1F"/>
    <property type="match status" value="1"/>
</dbReference>
<sequence>MRDLPVPDPGLPDLRGPWRYLGGVARAQWRTLVWGSALGVVYMVALAAIPVALGRGLDDGFATAADGSTVVAWPSLLAWAGVLAGLVLLQAVAGTLRHRAAVSCWLQSMYRVTQHVSRHLRRAGTSVTRQVPTGEVVATVASDADKVGGAMDVVPRFAGSLAAAVAVAVYLLGTSPTLGTVVLVGMPLCVAVLALVVRPLHTRQHAQREVAGKLTTLGADTVAGLRVLRGLGGERVFADRYRARSATVRRAGEEVARVQAVLEGLQVLLPGLLTAAVVWLGARAAVGGSISAGELVAFYGLSAFLVMPLRTGVEALEKWARAHVGARKVLTVLRVDPPVLDGGADPAAGRRPGGATAPGLVDPGSGVALRPGEITAIVSADPAEAARVAARLGRTDDDTLAELDGVPVTSVPLRRLRRRVVLSEAEPALFSGRLLDTLDPWRDHTTAEVLAAVDAASAQDAVASVPGGLSGRLSERGRSLSGGQRQRLGLARALLRDPDVLLLVEPTSAVDAHTEQRVATRLRQTRAGRTTGVATASPLLLAGADRVVFLVDGRVAAEGGHEELLATVPGYRRTVTRGED</sequence>
<keyword evidence="4 5" id="KW-0472">Membrane</keyword>
<evidence type="ECO:0000256" key="3">
    <source>
        <dbReference type="ARBA" id="ARBA00022989"/>
    </source>
</evidence>
<evidence type="ECO:0000256" key="1">
    <source>
        <dbReference type="ARBA" id="ARBA00004651"/>
    </source>
</evidence>
<evidence type="ECO:0000313" key="8">
    <source>
        <dbReference type="EMBL" id="MFC3689586.1"/>
    </source>
</evidence>
<dbReference type="InterPro" id="IPR011527">
    <property type="entry name" value="ABC1_TM_dom"/>
</dbReference>
<dbReference type="GO" id="GO:0005524">
    <property type="term" value="F:ATP binding"/>
    <property type="evidence" value="ECO:0007669"/>
    <property type="project" value="UniProtKB-KW"/>
</dbReference>
<evidence type="ECO:0000256" key="5">
    <source>
        <dbReference type="SAM" id="Phobius"/>
    </source>
</evidence>
<dbReference type="InterPro" id="IPR003439">
    <property type="entry name" value="ABC_transporter-like_ATP-bd"/>
</dbReference>
<reference evidence="9" key="1">
    <citation type="journal article" date="2019" name="Int. J. Syst. Evol. Microbiol.">
        <title>The Global Catalogue of Microorganisms (GCM) 10K type strain sequencing project: providing services to taxonomists for standard genome sequencing and annotation.</title>
        <authorList>
            <consortium name="The Broad Institute Genomics Platform"/>
            <consortium name="The Broad Institute Genome Sequencing Center for Infectious Disease"/>
            <person name="Wu L."/>
            <person name="Ma J."/>
        </authorList>
    </citation>
    <scope>NUCLEOTIDE SEQUENCE [LARGE SCALE GENOMIC DNA]</scope>
    <source>
        <strain evidence="9">NCAIM B.02333</strain>
    </source>
</reference>
<evidence type="ECO:0000313" key="9">
    <source>
        <dbReference type="Proteomes" id="UP001595685"/>
    </source>
</evidence>
<feature type="transmembrane region" description="Helical" evidence="5">
    <location>
        <begin position="153"/>
        <end position="172"/>
    </location>
</feature>
<keyword evidence="9" id="KW-1185">Reference proteome</keyword>
<dbReference type="PROSITE" id="PS50893">
    <property type="entry name" value="ABC_TRANSPORTER_2"/>
    <property type="match status" value="1"/>
</dbReference>
<evidence type="ECO:0000256" key="4">
    <source>
        <dbReference type="ARBA" id="ARBA00023136"/>
    </source>
</evidence>
<comment type="caution">
    <text evidence="8">The sequence shown here is derived from an EMBL/GenBank/DDBJ whole genome shotgun (WGS) entry which is preliminary data.</text>
</comment>
<keyword evidence="2 5" id="KW-0812">Transmembrane</keyword>
<gene>
    <name evidence="8" type="ORF">ACFOLH_14640</name>
</gene>
<name>A0ABV7WKP8_9MICO</name>
<evidence type="ECO:0000259" key="6">
    <source>
        <dbReference type="PROSITE" id="PS50893"/>
    </source>
</evidence>
<dbReference type="EMBL" id="JBHRWW010000011">
    <property type="protein sequence ID" value="MFC3689586.1"/>
    <property type="molecule type" value="Genomic_DNA"/>
</dbReference>
<feature type="transmembrane region" description="Helical" evidence="5">
    <location>
        <begin position="178"/>
        <end position="197"/>
    </location>
</feature>
<evidence type="ECO:0000259" key="7">
    <source>
        <dbReference type="PROSITE" id="PS50929"/>
    </source>
</evidence>
<dbReference type="Gene3D" id="1.20.1560.10">
    <property type="entry name" value="ABC transporter type 1, transmembrane domain"/>
    <property type="match status" value="1"/>
</dbReference>
<proteinExistence type="predicted"/>
<feature type="transmembrane region" description="Helical" evidence="5">
    <location>
        <begin position="32"/>
        <end position="53"/>
    </location>
</feature>
<feature type="domain" description="ABC transporter" evidence="6">
    <location>
        <begin position="333"/>
        <end position="577"/>
    </location>
</feature>
<dbReference type="Proteomes" id="UP001595685">
    <property type="component" value="Unassembled WGS sequence"/>
</dbReference>
<keyword evidence="3 5" id="KW-1133">Transmembrane helix</keyword>
<dbReference type="InterPro" id="IPR027417">
    <property type="entry name" value="P-loop_NTPase"/>
</dbReference>
<dbReference type="RefSeq" id="WP_376984316.1">
    <property type="nucleotide sequence ID" value="NZ_JBHRWW010000011.1"/>
</dbReference>
<dbReference type="PROSITE" id="PS00211">
    <property type="entry name" value="ABC_TRANSPORTER_1"/>
    <property type="match status" value="1"/>
</dbReference>
<dbReference type="PANTHER" id="PTHR43394">
    <property type="entry name" value="ATP-DEPENDENT PERMEASE MDL1, MITOCHONDRIAL"/>
    <property type="match status" value="1"/>
</dbReference>
<dbReference type="Pfam" id="PF00664">
    <property type="entry name" value="ABC_membrane"/>
    <property type="match status" value="1"/>
</dbReference>
<dbReference type="CDD" id="cd07346">
    <property type="entry name" value="ABC_6TM_exporters"/>
    <property type="match status" value="1"/>
</dbReference>
<keyword evidence="8" id="KW-0547">Nucleotide-binding</keyword>
<dbReference type="SUPFAM" id="SSF90123">
    <property type="entry name" value="ABC transporter transmembrane region"/>
    <property type="match status" value="1"/>
</dbReference>
<accession>A0ABV7WKP8</accession>
<feature type="transmembrane region" description="Helical" evidence="5">
    <location>
        <begin position="73"/>
        <end position="93"/>
    </location>
</feature>
<feature type="transmembrane region" description="Helical" evidence="5">
    <location>
        <begin position="288"/>
        <end position="309"/>
    </location>
</feature>
<dbReference type="SUPFAM" id="SSF52540">
    <property type="entry name" value="P-loop containing nucleoside triphosphate hydrolases"/>
    <property type="match status" value="1"/>
</dbReference>
<protein>
    <submittedName>
        <fullName evidence="8">ABC transporter ATP-binding protein</fullName>
    </submittedName>
</protein>
<organism evidence="8 9">
    <name type="scientific">Aquipuribacter hungaricus</name>
    <dbReference type="NCBI Taxonomy" id="545624"/>
    <lineage>
        <taxon>Bacteria</taxon>
        <taxon>Bacillati</taxon>
        <taxon>Actinomycetota</taxon>
        <taxon>Actinomycetes</taxon>
        <taxon>Micrococcales</taxon>
        <taxon>Intrasporangiaceae</taxon>
        <taxon>Aquipuribacter</taxon>
    </lineage>
</organism>
<dbReference type="InterPro" id="IPR017871">
    <property type="entry name" value="ABC_transporter-like_CS"/>
</dbReference>
<feature type="domain" description="ABC transmembrane type-1" evidence="7">
    <location>
        <begin position="33"/>
        <end position="321"/>
    </location>
</feature>
<comment type="subcellular location">
    <subcellularLocation>
        <location evidence="1">Cell membrane</location>
        <topology evidence="1">Multi-pass membrane protein</topology>
    </subcellularLocation>
</comment>
<dbReference type="Gene3D" id="3.40.50.300">
    <property type="entry name" value="P-loop containing nucleotide triphosphate hydrolases"/>
    <property type="match status" value="1"/>
</dbReference>
<dbReference type="PANTHER" id="PTHR43394:SF1">
    <property type="entry name" value="ATP-BINDING CASSETTE SUB-FAMILY B MEMBER 10, MITOCHONDRIAL"/>
    <property type="match status" value="1"/>
</dbReference>
<dbReference type="Pfam" id="PF00005">
    <property type="entry name" value="ABC_tran"/>
    <property type="match status" value="1"/>
</dbReference>
<keyword evidence="8" id="KW-0067">ATP-binding</keyword>
<evidence type="ECO:0000256" key="2">
    <source>
        <dbReference type="ARBA" id="ARBA00022692"/>
    </source>
</evidence>